<dbReference type="RefSeq" id="WP_055658304.1">
    <property type="nucleotide sequence ID" value="NZ_CXST01000002.1"/>
</dbReference>
<dbReference type="SUPFAM" id="SSF55874">
    <property type="entry name" value="ATPase domain of HSP90 chaperone/DNA topoisomerase II/histidine kinase"/>
    <property type="match status" value="1"/>
</dbReference>
<feature type="region of interest" description="Disordered" evidence="1">
    <location>
        <begin position="1206"/>
        <end position="1280"/>
    </location>
</feature>
<evidence type="ECO:0000313" key="3">
    <source>
        <dbReference type="Proteomes" id="UP000048926"/>
    </source>
</evidence>
<dbReference type="PANTHER" id="PTHR32387">
    <property type="entry name" value="WU:FJ29H11"/>
    <property type="match status" value="1"/>
</dbReference>
<dbReference type="InterPro" id="IPR036890">
    <property type="entry name" value="HATPase_C_sf"/>
</dbReference>
<name>A0A0M6Y933_9HYPH</name>
<accession>A0A0M6Y933</accession>
<proteinExistence type="predicted"/>
<dbReference type="Proteomes" id="UP000048926">
    <property type="component" value="Unassembled WGS sequence"/>
</dbReference>
<gene>
    <name evidence="2" type="ORF">LAL4801_03760</name>
</gene>
<sequence length="1410" mass="160545">MSLKPDYFEAVRDKAARRWDQLEADLELAAPWHQLFRQVQSPRHVLSELLQNADDAGAVEAEVKVEDGAFIFRHNGEDFAEEHFASLCRFGYSNKRALHTIGFRGIGFKSTFSLGDTVDLLTPSLSVQFNRQRFTEPRWVARSGTPEKTTIIRVQLKDEHLHHAVEDSFSEWLKSPVSLLFFRNIRRLKIGESLVHWTSGGSGPVANSEWFSLDGNQSKKHLFVRSKPVPFPEDALNEIREERMLADPQDLELPPCEVELVLGSEGRFFVVLPTGVTTDLPFACNAPFLQDAARYKIKDPAQSPTNRFLLQCLGTLAGETMIAWLGKTEFSSKERAPAYDLLPDVDRDATTLESKCATDVELAFENSITQDDSPILLTDQGFLTPPNTAVALPRELFEVWERDFVISAFDESSRPPISHEITYRNLQKIKSWGWVEDVDHQNVLDTLQEKKFPSPQNWKKLLTLWYYVGRLVESYEYDCTESSLHIVPVQGKDTLHCAAEVVRLGEKRILPSEDDWKFLGDHLSVLSQHWLRYLTEQRRNGERAKDKFLNKIVETADILLSEIGLDEPSDTGIVIDLVAKNFFSSDTVLLHDMVRFTHIAAKLGAQIGDHFKYATQDRKLRGLGHSILFDNDGSLEIILPDDWAERCLLHGDYTKHFKSCSKEEWDNWISSGRSGLLSFVPFKETYSRYWTRRSIDDELSKRAYQGPFSPRYSHPSFSLTDWDFEQTIWQHWEKLEEELPSIWAIVAERILSETFSRTSHATATVQEQASNGHTSRCVRTGLAPTWVMRLRNKPCLKDAHGIHRKPEELLMRAPQTEALLDVEPFIHGTLDTERNRSLLKLLGVSDRPTGPEKLLLRLKALASAEIPPAHEVDKWYRRLDQLVDGCSTEMFHKIRSDFETKELILSDKGSWENKYGIFLSSDAEEVPHAPLVRSSVRDLTLWRKIGVADQPTPDLAIEWLSKLPSSKVLDADDIRRVRGLLGRYPTRIWEECGHWLNLAGEWATIETLDYSLAMQTLTSWGNLHQWAKQKTADFRSVPNAVTLLEPFTTLSPLASVIDDQFHRKPSAQGTGESLAWLQELGLQLARVVLEDDEEASRIRTLAARLCETRWITTSNLEIIPYIDGKPAGTPRRAEALWLDGSLYVENKPLAKLARIVAQELGKAFRRLDIIDAIKLCFDRPPEFIKSYMDENFDLVPAERVELVKVPASSTATEEDCNEQPSANTLGSPFVEEAAPNEQTVTSDVEEPEPAKPTLQHYPEPEAPIPNNPTTPLQQSIREPTARPAKPSLMERFSVHRGFRKSNDGHFCNAEREVIGKAHGSLFPWELRDAAGTVIKRYLPREHCLEREPLQMEAEVWGLLEHDPDSYSLVLIDPSETPIEVSGNQLTKLREIGVIQLHPSTYRLVMDHDRK</sequence>
<dbReference type="OrthoDB" id="9802640at2"/>
<evidence type="ECO:0000256" key="1">
    <source>
        <dbReference type="SAM" id="MobiDB-lite"/>
    </source>
</evidence>
<evidence type="ECO:0000313" key="2">
    <source>
        <dbReference type="EMBL" id="CTQ45310.1"/>
    </source>
</evidence>
<keyword evidence="3" id="KW-1185">Reference proteome</keyword>
<protein>
    <submittedName>
        <fullName evidence="2">DNA mismatch repair enzyme (Predicted ATPase)</fullName>
    </submittedName>
</protein>
<dbReference type="InterPro" id="IPR052957">
    <property type="entry name" value="Auxin_embryo_med"/>
</dbReference>
<dbReference type="Gene3D" id="3.30.565.10">
    <property type="entry name" value="Histidine kinase-like ATPase, C-terminal domain"/>
    <property type="match status" value="1"/>
</dbReference>
<dbReference type="NCBIfam" id="NF047352">
    <property type="entry name" value="P_loop_sacsin"/>
    <property type="match status" value="1"/>
</dbReference>
<reference evidence="3" key="1">
    <citation type="submission" date="2015-07" db="EMBL/GenBank/DDBJ databases">
        <authorList>
            <person name="Rodrigo-Torres Lidia"/>
            <person name="Arahal R.David."/>
        </authorList>
    </citation>
    <scope>NUCLEOTIDE SEQUENCE [LARGE SCALE GENOMIC DNA]</scope>
    <source>
        <strain evidence="3">CECT 4801</strain>
    </source>
</reference>
<organism evidence="2 3">
    <name type="scientific">Roseibium aggregatum</name>
    <dbReference type="NCBI Taxonomy" id="187304"/>
    <lineage>
        <taxon>Bacteria</taxon>
        <taxon>Pseudomonadati</taxon>
        <taxon>Pseudomonadota</taxon>
        <taxon>Alphaproteobacteria</taxon>
        <taxon>Hyphomicrobiales</taxon>
        <taxon>Stappiaceae</taxon>
        <taxon>Roseibium</taxon>
    </lineage>
</organism>
<dbReference type="PANTHER" id="PTHR32387:SF0">
    <property type="entry name" value="PROTEIN NO VEIN"/>
    <property type="match status" value="1"/>
</dbReference>
<dbReference type="EMBL" id="CXST01000002">
    <property type="protein sequence ID" value="CTQ45310.1"/>
    <property type="molecule type" value="Genomic_DNA"/>
</dbReference>